<dbReference type="EMBL" id="BC006653">
    <property type="protein sequence ID" value="AAH06653.1"/>
    <property type="molecule type" value="mRNA"/>
</dbReference>
<sequence>MPLLLAHLSLELTQMFSALSPPAVCTLYIDNPMKAVFTEKLKQQQQFDPGFLCSYESKVRQ</sequence>
<dbReference type="AlphaFoldDB" id="Q923B5"/>
<evidence type="ECO:0000256" key="1">
    <source>
        <dbReference type="SAM" id="SignalP"/>
    </source>
</evidence>
<organism evidence="2">
    <name type="scientific">Mus musculus</name>
    <name type="common">Mouse</name>
    <dbReference type="NCBI Taxonomy" id="10090"/>
    <lineage>
        <taxon>Eukaryota</taxon>
        <taxon>Metazoa</taxon>
        <taxon>Chordata</taxon>
        <taxon>Craniata</taxon>
        <taxon>Vertebrata</taxon>
        <taxon>Euteleostomi</taxon>
        <taxon>Mammalia</taxon>
        <taxon>Eutheria</taxon>
        <taxon>Euarchontoglires</taxon>
        <taxon>Glires</taxon>
        <taxon>Rodentia</taxon>
        <taxon>Myomorpha</taxon>
        <taxon>Muroidea</taxon>
        <taxon>Muridae</taxon>
        <taxon>Murinae</taxon>
        <taxon>Mus</taxon>
        <taxon>Mus</taxon>
    </lineage>
</organism>
<proteinExistence type="evidence at transcript level"/>
<gene>
    <name evidence="2" type="primary">MGC7817</name>
</gene>
<name>Q923B5_MOUSE</name>
<keyword evidence="1" id="KW-0732">Signal</keyword>
<protein>
    <submittedName>
        <fullName evidence="2">Uncharacterized protein</fullName>
    </submittedName>
</protein>
<feature type="signal peptide" evidence="1">
    <location>
        <begin position="1"/>
        <end position="18"/>
    </location>
</feature>
<evidence type="ECO:0000313" key="2">
    <source>
        <dbReference type="EMBL" id="AAH06653.1"/>
    </source>
</evidence>
<feature type="chain" id="PRO_5004318539" evidence="1">
    <location>
        <begin position="19"/>
        <end position="61"/>
    </location>
</feature>
<accession>Q923B5</accession>
<reference evidence="2" key="1">
    <citation type="journal article" date="2004" name="Genome Res.">
        <title>The status, quality, and expansion of the NIH full-length cDNA project: the Mammalian Gene Collection (MGC).</title>
        <authorList>
            <consortium name="The MGC Project Team"/>
            <person name="Gerhard D.S."/>
            <person name="Wagner L."/>
            <person name="Feingold E.A."/>
            <person name="Shenmen C.M."/>
            <person name="Grouse L.H."/>
            <person name="Schuler G."/>
            <person name="Klein S.L."/>
            <person name="Old S."/>
            <person name="Rasooly R."/>
            <person name="Good P."/>
            <person name="Guyer M."/>
            <person name="Peck A.M."/>
            <person name="Derge J.G."/>
            <person name="Lipman D."/>
            <person name="Collins F.S."/>
            <person name="Jang W."/>
            <person name="Sherry S."/>
            <person name="Feolo M."/>
            <person name="Misquitta L."/>
            <person name="Lee E."/>
            <person name="Rotmistrovsky K."/>
            <person name="Greenhut S.F."/>
            <person name="Schaefer C.F."/>
            <person name="Buetow K."/>
            <person name="Bonner T.I."/>
            <person name="Haussler D."/>
            <person name="Kent J."/>
            <person name="Kiekhaus M."/>
            <person name="Furey T."/>
            <person name="Brent M."/>
            <person name="Prange C."/>
            <person name="Schreiber K."/>
            <person name="Shapiro N."/>
            <person name="Bhat N.K."/>
            <person name="Hopkins R.F."/>
            <person name="Hsie F."/>
            <person name="Driscoll T."/>
            <person name="Soares M.B."/>
            <person name="Casavant T.L."/>
            <person name="Scheetz T.E."/>
            <person name="Brown-stein M.J."/>
            <person name="Usdin T.B."/>
            <person name="Toshiyuki S."/>
            <person name="Carninci P."/>
            <person name="Piao Y."/>
            <person name="Dudekula D.B."/>
            <person name="Ko M.S."/>
            <person name="Kawakami K."/>
            <person name="Suzuki Y."/>
            <person name="Sugano S."/>
            <person name="Gruber C.E."/>
            <person name="Smith M.R."/>
            <person name="Simmons B."/>
            <person name="Moore T."/>
            <person name="Waterman R."/>
            <person name="Johnson S.L."/>
            <person name="Ruan Y."/>
            <person name="Wei C.L."/>
            <person name="Mathavan S."/>
            <person name="Gunaratne P.H."/>
            <person name="Wu J."/>
            <person name="Garcia A.M."/>
            <person name="Hulyk S.W."/>
            <person name="Fuh E."/>
            <person name="Yuan Y."/>
            <person name="Sneed A."/>
            <person name="Kowis C."/>
            <person name="Hodgson A."/>
            <person name="Muzny D.M."/>
            <person name="McPherson J."/>
            <person name="Gibbs R.A."/>
            <person name="Fahey J."/>
            <person name="Helton E."/>
            <person name="Ketteman M."/>
            <person name="Madan A."/>
            <person name="Rodrigues S."/>
            <person name="Sanchez A."/>
            <person name="Whiting M."/>
            <person name="Madari A."/>
            <person name="Young A.C."/>
            <person name="Wetherby K.D."/>
            <person name="Granite S.J."/>
            <person name="Kwong P.N."/>
            <person name="Brinkley C.P."/>
            <person name="Pearson R.L."/>
            <person name="Bouffard G.G."/>
            <person name="Blakesly R.W."/>
            <person name="Green E.D."/>
            <person name="Dickson M.C."/>
            <person name="Rodriguez A.C."/>
            <person name="Grimwood J."/>
            <person name="Schmutz J."/>
            <person name="Myers R.M."/>
            <person name="Butterfield Y.S."/>
            <person name="Griffith M."/>
            <person name="Griffith O.L."/>
            <person name="Krzywinski M.I."/>
            <person name="Liao N."/>
            <person name="Morin R."/>
            <person name="Morrin R."/>
            <person name="Palmquist D."/>
            <person name="Petrescu A.S."/>
            <person name="Skalska U."/>
            <person name="Smailus D.E."/>
            <person name="Stott J.M."/>
            <person name="Schnerch A."/>
            <person name="Schein J.E."/>
            <person name="Jones S.J."/>
            <person name="Holt R.A."/>
            <person name="Baross A."/>
            <person name="Marra M.A."/>
            <person name="Clifton S."/>
            <person name="Makowski K.A."/>
            <person name="Bosak S."/>
            <person name="Malek J."/>
        </authorList>
    </citation>
    <scope>NUCLEOTIDE SEQUENCE [LARGE SCALE MRNA]</scope>
    <source>
        <strain evidence="2">FVB/N</strain>
        <tissue evidence="2">Mammary tumor. C3</tissue>
    </source>
</reference>